<dbReference type="OrthoDB" id="9802881at2"/>
<dbReference type="RefSeq" id="WP_135104792.1">
    <property type="nucleotide sequence ID" value="NZ_JADGKW010000002.1"/>
</dbReference>
<dbReference type="Pfam" id="PF05704">
    <property type="entry name" value="Caps_synth"/>
    <property type="match status" value="1"/>
</dbReference>
<comment type="caution">
    <text evidence="1">The sequence shown here is derived from an EMBL/GenBank/DDBJ whole genome shotgun (WGS) entry which is preliminary data.</text>
</comment>
<gene>
    <name evidence="1" type="ORF">E4T88_07215</name>
</gene>
<evidence type="ECO:0000313" key="2">
    <source>
        <dbReference type="Proteomes" id="UP000298285"/>
    </source>
</evidence>
<dbReference type="SUPFAM" id="SSF53448">
    <property type="entry name" value="Nucleotide-diphospho-sugar transferases"/>
    <property type="match status" value="1"/>
</dbReference>
<sequence>MEKLSKIFKKAGGKSLIKQYWKTGVLGFAIIEALLLGFSKKGLEILRLSVQYKTQAKLKKKYQYVLDRCDKIDYDSLPKEQSNKVWVCWLQGMENAPLVVQKCHASLHKYLKDKEIILLTSNNIQEYITLPLFIMDKWEKGIISNAHFSDLIRVELLIRYGGTWIDSTVLCTGSNIPNYILNSNLFFYQLLKPGRDGHCLNISNWFISSSTNNKIILILKELLHEYWIKNNSVSDYYIFHMFVGIICEKYPEEEQKITKFCNSIPHILQLDLFEPFDEDKFEAIKHMTCFHKLSYKFEEELLKKKGTFYDIIINKKQV</sequence>
<dbReference type="EMBL" id="SPPK01000002">
    <property type="protein sequence ID" value="TFU89795.1"/>
    <property type="molecule type" value="Genomic_DNA"/>
</dbReference>
<reference evidence="1 2" key="1">
    <citation type="submission" date="2019-03" db="EMBL/GenBank/DDBJ databases">
        <title>Diversity of the mouse oral microbiome.</title>
        <authorList>
            <person name="Joseph S."/>
            <person name="Aduse-Opoku J."/>
            <person name="Curtis M."/>
            <person name="Wade W."/>
            <person name="Hashim A."/>
        </authorList>
    </citation>
    <scope>NUCLEOTIDE SEQUENCE [LARGE SCALE GENOMIC DNA]</scope>
    <source>
        <strain evidence="1 2">P11</strain>
    </source>
</reference>
<evidence type="ECO:0000313" key="1">
    <source>
        <dbReference type="EMBL" id="TFU89795.1"/>
    </source>
</evidence>
<dbReference type="AlphaFoldDB" id="A0A4Y9IQ35"/>
<accession>A0A4Y9IQ35</accession>
<dbReference type="InterPro" id="IPR008441">
    <property type="entry name" value="AfumC-like_glycosyl_Trfase"/>
</dbReference>
<name>A0A4Y9IQ35_9BACT</name>
<organism evidence="1 2">
    <name type="scientific">Dysgonomonas mossii</name>
    <dbReference type="NCBI Taxonomy" id="163665"/>
    <lineage>
        <taxon>Bacteria</taxon>
        <taxon>Pseudomonadati</taxon>
        <taxon>Bacteroidota</taxon>
        <taxon>Bacteroidia</taxon>
        <taxon>Bacteroidales</taxon>
        <taxon>Dysgonomonadaceae</taxon>
        <taxon>Dysgonomonas</taxon>
    </lineage>
</organism>
<dbReference type="Proteomes" id="UP000298285">
    <property type="component" value="Unassembled WGS sequence"/>
</dbReference>
<dbReference type="GO" id="GO:0016757">
    <property type="term" value="F:glycosyltransferase activity"/>
    <property type="evidence" value="ECO:0007669"/>
    <property type="project" value="InterPro"/>
</dbReference>
<proteinExistence type="predicted"/>
<dbReference type="InterPro" id="IPR029044">
    <property type="entry name" value="Nucleotide-diphossugar_trans"/>
</dbReference>
<dbReference type="Gene3D" id="3.90.550.20">
    <property type="match status" value="1"/>
</dbReference>
<protein>
    <submittedName>
        <fullName evidence="1">Capsular biosynthesis protein</fullName>
    </submittedName>
</protein>